<proteinExistence type="predicted"/>
<organism evidence="1 2">
    <name type="scientific">Scutellospora calospora</name>
    <dbReference type="NCBI Taxonomy" id="85575"/>
    <lineage>
        <taxon>Eukaryota</taxon>
        <taxon>Fungi</taxon>
        <taxon>Fungi incertae sedis</taxon>
        <taxon>Mucoromycota</taxon>
        <taxon>Glomeromycotina</taxon>
        <taxon>Glomeromycetes</taxon>
        <taxon>Diversisporales</taxon>
        <taxon>Gigasporaceae</taxon>
        <taxon>Scutellospora</taxon>
    </lineage>
</organism>
<dbReference type="Proteomes" id="UP000789860">
    <property type="component" value="Unassembled WGS sequence"/>
</dbReference>
<evidence type="ECO:0000313" key="2">
    <source>
        <dbReference type="Proteomes" id="UP000789860"/>
    </source>
</evidence>
<evidence type="ECO:0000313" key="1">
    <source>
        <dbReference type="EMBL" id="CAG8545978.1"/>
    </source>
</evidence>
<gene>
    <name evidence="1" type="ORF">SCALOS_LOCUS5014</name>
</gene>
<comment type="caution">
    <text evidence="1">The sequence shown here is derived from an EMBL/GenBank/DDBJ whole genome shotgun (WGS) entry which is preliminary data.</text>
</comment>
<accession>A0ACA9LWI8</accession>
<sequence length="79" mass="9086">MKPMPNEIATSKVYNELMKHIPITHLTLRKRVEKTNKVYKLFKGVGVEKIERINETTANEISTFSLEQIDLIIANITSN</sequence>
<reference evidence="1" key="1">
    <citation type="submission" date="2021-06" db="EMBL/GenBank/DDBJ databases">
        <authorList>
            <person name="Kallberg Y."/>
            <person name="Tangrot J."/>
            <person name="Rosling A."/>
        </authorList>
    </citation>
    <scope>NUCLEOTIDE SEQUENCE</scope>
    <source>
        <strain evidence="1">AU212A</strain>
    </source>
</reference>
<name>A0ACA9LWI8_9GLOM</name>
<keyword evidence="2" id="KW-1185">Reference proteome</keyword>
<protein>
    <submittedName>
        <fullName evidence="1">8212_t:CDS:1</fullName>
    </submittedName>
</protein>
<dbReference type="EMBL" id="CAJVPM010007460">
    <property type="protein sequence ID" value="CAG8545978.1"/>
    <property type="molecule type" value="Genomic_DNA"/>
</dbReference>